<organism evidence="2 3">
    <name type="scientific">Halteria grandinella</name>
    <dbReference type="NCBI Taxonomy" id="5974"/>
    <lineage>
        <taxon>Eukaryota</taxon>
        <taxon>Sar</taxon>
        <taxon>Alveolata</taxon>
        <taxon>Ciliophora</taxon>
        <taxon>Intramacronucleata</taxon>
        <taxon>Spirotrichea</taxon>
        <taxon>Stichotrichia</taxon>
        <taxon>Sporadotrichida</taxon>
        <taxon>Halteriidae</taxon>
        <taxon>Halteria</taxon>
    </lineage>
</organism>
<feature type="chain" id="PRO_5035209863" evidence="1">
    <location>
        <begin position="27"/>
        <end position="413"/>
    </location>
</feature>
<protein>
    <submittedName>
        <fullName evidence="2">Uncharacterized protein</fullName>
    </submittedName>
</protein>
<proteinExistence type="predicted"/>
<accession>A0A8J8T2H3</accession>
<dbReference type="OrthoDB" id="320663at2759"/>
<evidence type="ECO:0000313" key="2">
    <source>
        <dbReference type="EMBL" id="TNV79038.1"/>
    </source>
</evidence>
<gene>
    <name evidence="2" type="ORF">FGO68_gene14823</name>
</gene>
<evidence type="ECO:0000313" key="3">
    <source>
        <dbReference type="Proteomes" id="UP000785679"/>
    </source>
</evidence>
<dbReference type="AlphaFoldDB" id="A0A8J8T2H3"/>
<comment type="caution">
    <text evidence="2">The sequence shown here is derived from an EMBL/GenBank/DDBJ whole genome shotgun (WGS) entry which is preliminary data.</text>
</comment>
<dbReference type="EMBL" id="RRYP01009476">
    <property type="protein sequence ID" value="TNV79038.1"/>
    <property type="molecule type" value="Genomic_DNA"/>
</dbReference>
<evidence type="ECO:0000256" key="1">
    <source>
        <dbReference type="SAM" id="SignalP"/>
    </source>
</evidence>
<dbReference type="Proteomes" id="UP000785679">
    <property type="component" value="Unassembled WGS sequence"/>
</dbReference>
<feature type="signal peptide" evidence="1">
    <location>
        <begin position="1"/>
        <end position="26"/>
    </location>
</feature>
<keyword evidence="1" id="KW-0732">Signal</keyword>
<keyword evidence="3" id="KW-1185">Reference proteome</keyword>
<sequence length="413" mass="46484">MHYANFASPRRLLALTFLGVVLFSESVFLSQSVESELTALEESSLETSHLSTSSFAADPFKLEQTTKVYTTAIDEVFDLFDRFLEGFRATVFSPNAMKCSQRVRSTALTFNSTLVNYGTAKNQSVDRYVFNFTKVISVQGADAVGECYTTGFNVYSYVLMRATQFTDFTSVITAFLQNLIGNILNFNTIYQNIVNANTAGKYSDVYFYIGRLSYLILYFDPMVDSSLESPVQDPIEFLLKQDGKLSLYTKITDVAGSFLNASIGSVSPNSSVCVGNLSYFNDSISLLVSQYELKLYDKMGTTFKRMVQAVDPITSACFYSGAEYLNVLLDYLVTLIDINKLTYNLFHNMGRIYDATTDLISIFRFGDPNTNKYWRGIGKDIGLIINQISYKPSNYDPYNTTKKVVQAEQYVLY</sequence>
<reference evidence="2" key="1">
    <citation type="submission" date="2019-06" db="EMBL/GenBank/DDBJ databases">
        <authorList>
            <person name="Zheng W."/>
        </authorList>
    </citation>
    <scope>NUCLEOTIDE SEQUENCE</scope>
    <source>
        <strain evidence="2">QDHG01</strain>
    </source>
</reference>
<name>A0A8J8T2H3_HALGN</name>